<organism evidence="1">
    <name type="scientific">Vibrio parahaemolyticus</name>
    <dbReference type="NCBI Taxonomy" id="670"/>
    <lineage>
        <taxon>Bacteria</taxon>
        <taxon>Pseudomonadati</taxon>
        <taxon>Pseudomonadota</taxon>
        <taxon>Gammaproteobacteria</taxon>
        <taxon>Vibrionales</taxon>
        <taxon>Vibrionaceae</taxon>
        <taxon>Vibrio</taxon>
    </lineage>
</organism>
<proteinExistence type="predicted"/>
<name>A0A7M1WBE9_VIBPH</name>
<sequence length="431" mass="50690">MKNTLSLGLEHILFALFIIIWLFCSLLYIPLFFLVGLFTLSLLYPGKKTYWALVLSISLIFSLMSISINPMGNNIGDVVVYYNAFINKDFIDTLLNLKIYRFLIFQLQYIFDLPVKVYSLISISLIYILYSIFYFNFLKVFSVYVKTFKDKVFFLLVLLSSIPFFIFSSFENTLSFVFFANGFLCYLNRKKLSCYALFLLSFLTHGSSVILAIIFILSTKVRNISLSLLFILSSIMLLFIYFFSFISAYVEIPFVGFYFLRLNYYLTGPWSSYIGLLEYFLFLIALFKMFILSVFIKDLKLRARNDSHIIILKFFFFYLTFCLLFISSRTLNLRYIYIGFLIILPYAFIYLQSNTRVLYRKVIIYSYFTLSIFSLHNIYYFYGIMKVSSFAPEKGVFSSVVDFVSSDFDLPEGRYIIQSRTERVESSQKSN</sequence>
<dbReference type="AlphaFoldDB" id="A0A7M1WBE9"/>
<protein>
    <submittedName>
        <fullName evidence="1">Uncharacterized protein</fullName>
    </submittedName>
</protein>
<evidence type="ECO:0000313" key="1">
    <source>
        <dbReference type="EMBL" id="QOS24152.1"/>
    </source>
</evidence>
<dbReference type="EMBL" id="MT898262">
    <property type="protein sequence ID" value="QOS24152.1"/>
    <property type="molecule type" value="Genomic_DNA"/>
</dbReference>
<reference evidence="1" key="1">
    <citation type="submission" date="2020-08" db="EMBL/GenBank/DDBJ databases">
        <title>Genetic structure, function and evolution of capsule biosynthesis loci in Vibrio parahaemolyticus.</title>
        <authorList>
            <person name="Li L."/>
            <person name="Bian S."/>
        </authorList>
    </citation>
    <scope>NUCLEOTIDE SEQUENCE</scope>
    <source>
        <strain evidence="1">VP195</strain>
    </source>
</reference>
<accession>A0A7M1WBE9</accession>
<gene>
    <name evidence="1" type="ORF">VP195_00012</name>
</gene>